<keyword evidence="1" id="KW-0812">Transmembrane</keyword>
<protein>
    <submittedName>
        <fullName evidence="3">PH domain-containing protein</fullName>
    </submittedName>
</protein>
<keyword evidence="1" id="KW-1133">Transmembrane helix</keyword>
<keyword evidence="4" id="KW-1185">Reference proteome</keyword>
<dbReference type="InterPro" id="IPR014529">
    <property type="entry name" value="UCP026631"/>
</dbReference>
<comment type="caution">
    <text evidence="3">The sequence shown here is derived from an EMBL/GenBank/DDBJ whole genome shotgun (WGS) entry which is preliminary data.</text>
</comment>
<feature type="transmembrane region" description="Helical" evidence="1">
    <location>
        <begin position="223"/>
        <end position="245"/>
    </location>
</feature>
<dbReference type="PANTHER" id="PTHR34473">
    <property type="entry name" value="UPF0699 TRANSMEMBRANE PROTEIN YDBS"/>
    <property type="match status" value="1"/>
</dbReference>
<dbReference type="PANTHER" id="PTHR34473:SF2">
    <property type="entry name" value="UPF0699 TRANSMEMBRANE PROTEIN YDBT"/>
    <property type="match status" value="1"/>
</dbReference>
<reference evidence="3 4" key="1">
    <citation type="submission" date="2023-09" db="EMBL/GenBank/DDBJ databases">
        <authorList>
            <person name="Rey-Velasco X."/>
        </authorList>
    </citation>
    <scope>NUCLEOTIDE SEQUENCE [LARGE SCALE GENOMIC DNA]</scope>
    <source>
        <strain evidence="3 4">P117</strain>
    </source>
</reference>
<accession>A0ABU2ZWH5</accession>
<feature type="transmembrane region" description="Helical" evidence="1">
    <location>
        <begin position="429"/>
        <end position="448"/>
    </location>
</feature>
<feature type="transmembrane region" description="Helical" evidence="1">
    <location>
        <begin position="71"/>
        <end position="95"/>
    </location>
</feature>
<organism evidence="3 4">
    <name type="scientific">Glaciecola petra</name>
    <dbReference type="NCBI Taxonomy" id="3075602"/>
    <lineage>
        <taxon>Bacteria</taxon>
        <taxon>Pseudomonadati</taxon>
        <taxon>Pseudomonadota</taxon>
        <taxon>Gammaproteobacteria</taxon>
        <taxon>Alteromonadales</taxon>
        <taxon>Alteromonadaceae</taxon>
        <taxon>Glaciecola</taxon>
    </lineage>
</organism>
<feature type="domain" description="YdbS-like PH" evidence="2">
    <location>
        <begin position="93"/>
        <end position="172"/>
    </location>
</feature>
<feature type="transmembrane region" description="Helical" evidence="1">
    <location>
        <begin position="265"/>
        <end position="294"/>
    </location>
</feature>
<keyword evidence="1" id="KW-0472">Membrane</keyword>
<evidence type="ECO:0000256" key="1">
    <source>
        <dbReference type="SAM" id="Phobius"/>
    </source>
</evidence>
<dbReference type="InterPro" id="IPR005182">
    <property type="entry name" value="YdbS-like_PH"/>
</dbReference>
<evidence type="ECO:0000313" key="3">
    <source>
        <dbReference type="EMBL" id="MDT0596664.1"/>
    </source>
</evidence>
<feature type="domain" description="YdbS-like PH" evidence="2">
    <location>
        <begin position="450"/>
        <end position="521"/>
    </location>
</feature>
<dbReference type="PIRSF" id="PIRSF026631">
    <property type="entry name" value="UCP026631"/>
    <property type="match status" value="1"/>
</dbReference>
<sequence length="539" mass="61276">MSEQTTAAPQQTNSEDPNQALVNLQTQTWSRVSPLAIVYFFARTLFFLVNNVLLYSLPALAISFSTIKENILLFAAGAAGFLLLILISSVIKYWFYFYKFSAGRVEIKQGVFQKSHLDLPFKKIQNVKIVQPFYYRFNQYSFIELDTAGSAQQEAKIVALPLKLAESFKDLILQIKQVEQSQAQESSILESGEQQQQTVEQEILLNERSLKDLVIHGISNNRVWIFLGFLAPFYGSIGENLSSFLEAIGLDLASYLDYQSQSLGLFILHVLSLVMLIMLVIVSFSVIGSIFVFYGYKLSRQGDRYIRRSGLMTKHEVSMRLSRVQIAVQQQDWLDVIIKRVNLRFEQNSSLPSAAGQAGNINNASKLIVPSVTPQESITLIQDTFPVKDFSDITYLPISKRFLIRFSIMPMMPILLILCTMGFALEFSLLGWSMLGLFTVLLGAMGLLRWKRWGYYFGDDNHVYIRKGFIGVNYYVFPIGKMQQIKVKQSIFMRRHKLADISYVLACGGYRVPLIPVDSAQSQADNALLFVEKLKPNWM</sequence>
<dbReference type="Proteomes" id="UP001253545">
    <property type="component" value="Unassembled WGS sequence"/>
</dbReference>
<dbReference type="EMBL" id="JAVRHX010000009">
    <property type="protein sequence ID" value="MDT0596664.1"/>
    <property type="molecule type" value="Genomic_DNA"/>
</dbReference>
<evidence type="ECO:0000313" key="4">
    <source>
        <dbReference type="Proteomes" id="UP001253545"/>
    </source>
</evidence>
<dbReference type="Pfam" id="PF03703">
    <property type="entry name" value="bPH_2"/>
    <property type="match status" value="2"/>
</dbReference>
<feature type="transmembrane region" description="Helical" evidence="1">
    <location>
        <begin position="402"/>
        <end position="423"/>
    </location>
</feature>
<evidence type="ECO:0000259" key="2">
    <source>
        <dbReference type="Pfam" id="PF03703"/>
    </source>
</evidence>
<feature type="transmembrane region" description="Helical" evidence="1">
    <location>
        <begin position="40"/>
        <end position="65"/>
    </location>
</feature>
<dbReference type="RefSeq" id="WP_311370191.1">
    <property type="nucleotide sequence ID" value="NZ_JAVRHX010000009.1"/>
</dbReference>
<proteinExistence type="predicted"/>
<gene>
    <name evidence="3" type="ORF">RM552_17535</name>
</gene>
<name>A0ABU2ZWH5_9ALTE</name>